<dbReference type="PANTHER" id="PTHR36927">
    <property type="entry name" value="BLR4337 PROTEIN"/>
    <property type="match status" value="1"/>
</dbReference>
<dbReference type="InterPro" id="IPR002656">
    <property type="entry name" value="Acyl_transf_3_dom"/>
</dbReference>
<gene>
    <name evidence="3" type="ORF">SR858_08980</name>
</gene>
<feature type="transmembrane region" description="Helical" evidence="1">
    <location>
        <begin position="251"/>
        <end position="268"/>
    </location>
</feature>
<proteinExistence type="predicted"/>
<feature type="transmembrane region" description="Helical" evidence="1">
    <location>
        <begin position="280"/>
        <end position="304"/>
    </location>
</feature>
<evidence type="ECO:0000259" key="2">
    <source>
        <dbReference type="Pfam" id="PF01757"/>
    </source>
</evidence>
<feature type="transmembrane region" description="Helical" evidence="1">
    <location>
        <begin position="56"/>
        <end position="74"/>
    </location>
</feature>
<dbReference type="GO" id="GO:0016746">
    <property type="term" value="F:acyltransferase activity"/>
    <property type="evidence" value="ECO:0007669"/>
    <property type="project" value="UniProtKB-KW"/>
</dbReference>
<feature type="transmembrane region" description="Helical" evidence="1">
    <location>
        <begin position="12"/>
        <end position="31"/>
    </location>
</feature>
<dbReference type="RefSeq" id="WP_019922421.1">
    <property type="nucleotide sequence ID" value="NZ_CP140152.1"/>
</dbReference>
<name>A0ABZ0Y557_9BURK</name>
<feature type="transmembrane region" description="Helical" evidence="1">
    <location>
        <begin position="223"/>
        <end position="239"/>
    </location>
</feature>
<keyword evidence="3" id="KW-0012">Acyltransferase</keyword>
<dbReference type="EMBL" id="CP140152">
    <property type="protein sequence ID" value="WQH06440.1"/>
    <property type="molecule type" value="Genomic_DNA"/>
</dbReference>
<keyword evidence="1" id="KW-0812">Transmembrane</keyword>
<evidence type="ECO:0000256" key="1">
    <source>
        <dbReference type="SAM" id="Phobius"/>
    </source>
</evidence>
<keyword evidence="1" id="KW-0472">Membrane</keyword>
<feature type="transmembrane region" description="Helical" evidence="1">
    <location>
        <begin position="351"/>
        <end position="368"/>
    </location>
</feature>
<dbReference type="PANTHER" id="PTHR36927:SF3">
    <property type="entry name" value="GLUCANS BIOSYNTHESIS PROTEIN C"/>
    <property type="match status" value="1"/>
</dbReference>
<organism evidence="3 4">
    <name type="scientific">Duganella zoogloeoides</name>
    <dbReference type="NCBI Taxonomy" id="75659"/>
    <lineage>
        <taxon>Bacteria</taxon>
        <taxon>Pseudomonadati</taxon>
        <taxon>Pseudomonadota</taxon>
        <taxon>Betaproteobacteria</taxon>
        <taxon>Burkholderiales</taxon>
        <taxon>Oxalobacteraceae</taxon>
        <taxon>Telluria group</taxon>
        <taxon>Duganella</taxon>
    </lineage>
</organism>
<sequence length="432" mass="48478">MHNHQRLYFLDWIRIIAFLVLILYHTGMYYVSWDWHVKSPDAGHAIEPLMILSAPWRLGLLFMISGVATAFMLGKLHVGKLMAQRSWRLLVPLAFGMLVIVPPQAYFEVVEKVAYQGGYGDFLKLYMTSYDGFCRGDDCLAMPTWNHLWFVAYLWVYTMVFGALAWMAGKRLTALSNLAGRVLAGWKLVLLPVIVLVVARLTLSASYPSTHALAGDWYNHAQYFYLFVLGALLASQRHVWQEADRLRWTSLGMWLGSWAILVVCYIMPHELMHSPAVAPWRPVMGAIYSLNQWVAILTVCGYAHRHVRADSAPRRYLTEAVFPVYILHQTLIVTMAHWFKPVRLAPAVEGAVLVILTVTISFAVFELVRRVAVLRPLFGLGKMQRTVRGENHVQAPAQASEALAPPWLATLPASSLAPSEATSAATPASTCA</sequence>
<feature type="transmembrane region" description="Helical" evidence="1">
    <location>
        <begin position="178"/>
        <end position="203"/>
    </location>
</feature>
<keyword evidence="1" id="KW-1133">Transmembrane helix</keyword>
<dbReference type="InterPro" id="IPR050623">
    <property type="entry name" value="Glucan_succinyl_AcylTrfase"/>
</dbReference>
<feature type="transmembrane region" description="Helical" evidence="1">
    <location>
        <begin position="147"/>
        <end position="166"/>
    </location>
</feature>
<feature type="domain" description="Acyltransferase 3" evidence="2">
    <location>
        <begin position="8"/>
        <end position="364"/>
    </location>
</feature>
<dbReference type="Proteomes" id="UP001326110">
    <property type="component" value="Chromosome"/>
</dbReference>
<reference evidence="3 4" key="1">
    <citation type="submission" date="2023-11" db="EMBL/GenBank/DDBJ databases">
        <title>MicrobeMod: A computational toolkit for identifying prokaryotic methylation and restriction-modification with nanopore sequencing.</title>
        <authorList>
            <person name="Crits-Christoph A."/>
            <person name="Kang S.C."/>
            <person name="Lee H."/>
            <person name="Ostrov N."/>
        </authorList>
    </citation>
    <scope>NUCLEOTIDE SEQUENCE [LARGE SCALE GENOMIC DNA]</scope>
    <source>
        <strain evidence="3 4">ATCC 25935</strain>
    </source>
</reference>
<feature type="transmembrane region" description="Helical" evidence="1">
    <location>
        <begin position="86"/>
        <end position="107"/>
    </location>
</feature>
<keyword evidence="3" id="KW-0808">Transferase</keyword>
<dbReference type="GeneID" id="43164111"/>
<keyword evidence="4" id="KW-1185">Reference proteome</keyword>
<accession>A0ABZ0Y557</accession>
<dbReference type="Pfam" id="PF01757">
    <property type="entry name" value="Acyl_transf_3"/>
    <property type="match status" value="1"/>
</dbReference>
<protein>
    <submittedName>
        <fullName evidence="3">Acyltransferase family protein</fullName>
    </submittedName>
</protein>
<evidence type="ECO:0000313" key="3">
    <source>
        <dbReference type="EMBL" id="WQH06440.1"/>
    </source>
</evidence>
<feature type="transmembrane region" description="Helical" evidence="1">
    <location>
        <begin position="316"/>
        <end position="339"/>
    </location>
</feature>
<evidence type="ECO:0000313" key="4">
    <source>
        <dbReference type="Proteomes" id="UP001326110"/>
    </source>
</evidence>